<sequence>MKPTPSITRVLNPSVWETVSRNLLTKMIAEFMYEDIIQPQLIRSEGSFNCYLLELDNGVRYTFAAEKRLFDSYDVRGETIKREEKGQREPATNPIRFLLDLQGTIGMSEETTGHLIREYNHTLLADAHMLEHKRSREGDLTDLDYAELEGEMEGHPWITYNKGRIGFGYGDYLAYAPEQKQPIRIGWIAVHRDQTQFHAVDGVDHESLIRGELGDEQVDRFREQLEAEGVNPDDYWLMPIHQWQWDRFIIPLFAEELAQRNIIPLGEGEDQYLPQQSIRTFVNISHKEKHHVKLPMSILNTLVYRGLPGERTVLAPKITEYIKGIQANDPFLRDECRVILPGEIASLNYDHPYYSHLPGVPYQYLEMLGSIWRESIYTYLEEGEKPITLAALLHVDADGTPFISKLIERSGLSVDEWVKRLSDVILPPILHFLYRYGLVFSPHGQNTILVLKDHIPHRLAVKDFVDDVNVSDQPLPELANLSDDLRTVLRSEPPEGLCQFIFTGLFICHFRYLSTLLDKEKGYGEFSFWSRIRQTILRYQQEHPELAERFQLFDLLRPRFTKLCLNRNRMLDYGYGDDVDRPHASEYGQVTNALAEVAAKESIQS</sequence>
<evidence type="ECO:0000313" key="6">
    <source>
        <dbReference type="Proteomes" id="UP000199387"/>
    </source>
</evidence>
<comment type="pathway">
    <text evidence="1">Siderophore biosynthesis.</text>
</comment>
<dbReference type="PANTHER" id="PTHR34384">
    <property type="entry name" value="L-2,3-DIAMINOPROPANOATE--CITRATE LIGASE"/>
    <property type="match status" value="1"/>
</dbReference>
<evidence type="ECO:0000313" key="5">
    <source>
        <dbReference type="EMBL" id="SDC25712.1"/>
    </source>
</evidence>
<dbReference type="Pfam" id="PF04183">
    <property type="entry name" value="IucA_IucC"/>
    <property type="match status" value="1"/>
</dbReference>
<dbReference type="InterPro" id="IPR007310">
    <property type="entry name" value="Aerobactin_biosyn_IucA/IucC_N"/>
</dbReference>
<evidence type="ECO:0000259" key="3">
    <source>
        <dbReference type="Pfam" id="PF04183"/>
    </source>
</evidence>
<dbReference type="Proteomes" id="UP000199387">
    <property type="component" value="Unassembled WGS sequence"/>
</dbReference>
<keyword evidence="6" id="KW-1185">Reference proteome</keyword>
<dbReference type="Pfam" id="PF06276">
    <property type="entry name" value="FhuF"/>
    <property type="match status" value="1"/>
</dbReference>
<dbReference type="Gene3D" id="3.30.310.280">
    <property type="match status" value="1"/>
</dbReference>
<evidence type="ECO:0000256" key="1">
    <source>
        <dbReference type="ARBA" id="ARBA00004924"/>
    </source>
</evidence>
<dbReference type="Gene3D" id="1.10.510.40">
    <property type="match status" value="1"/>
</dbReference>
<dbReference type="STRING" id="1236220.SAMN04488112_10559"/>
<dbReference type="GO" id="GO:0016881">
    <property type="term" value="F:acid-amino acid ligase activity"/>
    <property type="evidence" value="ECO:0007669"/>
    <property type="project" value="UniProtKB-ARBA"/>
</dbReference>
<dbReference type="AlphaFoldDB" id="A0A1G6K3T9"/>
<dbReference type="PANTHER" id="PTHR34384:SF6">
    <property type="entry name" value="STAPHYLOFERRIN B SYNTHASE"/>
    <property type="match status" value="1"/>
</dbReference>
<dbReference type="InterPro" id="IPR022770">
    <property type="entry name" value="IucA/IucC-like_C"/>
</dbReference>
<dbReference type="Gene3D" id="6.10.250.3370">
    <property type="match status" value="1"/>
</dbReference>
<dbReference type="GO" id="GO:0019290">
    <property type="term" value="P:siderophore biosynthetic process"/>
    <property type="evidence" value="ECO:0007669"/>
    <property type="project" value="InterPro"/>
</dbReference>
<dbReference type="RefSeq" id="WP_143003463.1">
    <property type="nucleotide sequence ID" value="NZ_FMZA01000005.1"/>
</dbReference>
<name>A0A1G6K3T9_9BACL</name>
<evidence type="ECO:0000259" key="4">
    <source>
        <dbReference type="Pfam" id="PF06276"/>
    </source>
</evidence>
<feature type="domain" description="Aerobactin siderophore biosynthesis IucA/IucC N-terminal" evidence="3">
    <location>
        <begin position="144"/>
        <end position="394"/>
    </location>
</feature>
<dbReference type="InterPro" id="IPR037455">
    <property type="entry name" value="LucA/IucC-like"/>
</dbReference>
<dbReference type="EMBL" id="FMZA01000005">
    <property type="protein sequence ID" value="SDC25712.1"/>
    <property type="molecule type" value="Genomic_DNA"/>
</dbReference>
<comment type="similarity">
    <text evidence="2">Belongs to the IucA/IucC family.</text>
</comment>
<dbReference type="OrthoDB" id="495728at2"/>
<protein>
    <submittedName>
        <fullName evidence="5">Siderophore synthetase component</fullName>
    </submittedName>
</protein>
<accession>A0A1G6K3T9</accession>
<proteinExistence type="inferred from homology"/>
<reference evidence="5 6" key="1">
    <citation type="submission" date="2016-10" db="EMBL/GenBank/DDBJ databases">
        <authorList>
            <person name="de Groot N.N."/>
        </authorList>
    </citation>
    <scope>NUCLEOTIDE SEQUENCE [LARGE SCALE GENOMIC DNA]</scope>
    <source>
        <strain evidence="5 6">DSM 45514</strain>
    </source>
</reference>
<organism evidence="5 6">
    <name type="scientific">Melghirimyces thermohalophilus</name>
    <dbReference type="NCBI Taxonomy" id="1236220"/>
    <lineage>
        <taxon>Bacteria</taxon>
        <taxon>Bacillati</taxon>
        <taxon>Bacillota</taxon>
        <taxon>Bacilli</taxon>
        <taxon>Bacillales</taxon>
        <taxon>Thermoactinomycetaceae</taxon>
        <taxon>Melghirimyces</taxon>
    </lineage>
</organism>
<feature type="domain" description="Aerobactin siderophore biosynthesis IucA/IucC-like C-terminal" evidence="4">
    <location>
        <begin position="416"/>
        <end position="577"/>
    </location>
</feature>
<gene>
    <name evidence="5" type="ORF">SAMN04488112_10559</name>
</gene>
<evidence type="ECO:0000256" key="2">
    <source>
        <dbReference type="ARBA" id="ARBA00007832"/>
    </source>
</evidence>